<dbReference type="PANTHER" id="PTHR35122:SF2">
    <property type="entry name" value="OS04G0598000 PROTEIN"/>
    <property type="match status" value="1"/>
</dbReference>
<evidence type="ECO:0000256" key="1">
    <source>
        <dbReference type="SAM" id="MobiDB-lite"/>
    </source>
</evidence>
<dbReference type="EMBL" id="JBBPBK010000013">
    <property type="protein sequence ID" value="KAK9272940.1"/>
    <property type="molecule type" value="Genomic_DNA"/>
</dbReference>
<accession>A0AAP0R811</accession>
<sequence>MAANSKSRGIVSFGKQYVNQIWTGNSRDPTHFSSLSASAATFRRNINSSVYEKNPDDQIRPHEVPDDVIQPESDKYWGPHPRTGVFGPETEHNPTAGEHNPTTNGGADSVLEQKAWFRPTSLEDLEKPHQP</sequence>
<feature type="compositionally biased region" description="Basic and acidic residues" evidence="1">
    <location>
        <begin position="53"/>
        <end position="65"/>
    </location>
</feature>
<dbReference type="PANTHER" id="PTHR35122">
    <property type="entry name" value="OSJNBA0093F12.14 PROTEIN"/>
    <property type="match status" value="1"/>
</dbReference>
<protein>
    <recommendedName>
        <fullName evidence="4">Late embryogenesis abundant protein At5g17165-like</fullName>
    </recommendedName>
</protein>
<evidence type="ECO:0000313" key="2">
    <source>
        <dbReference type="EMBL" id="KAK9272940.1"/>
    </source>
</evidence>
<reference evidence="2 3" key="1">
    <citation type="journal article" date="2024" name="Plant J.">
        <title>Genome sequences and population genomics reveal climatic adaptation and genomic divergence between two closely related sweetgum species.</title>
        <authorList>
            <person name="Xu W.Q."/>
            <person name="Ren C.Q."/>
            <person name="Zhang X.Y."/>
            <person name="Comes H.P."/>
            <person name="Liu X.H."/>
            <person name="Li Y.G."/>
            <person name="Kettle C.J."/>
            <person name="Jalonen R."/>
            <person name="Gaisberger H."/>
            <person name="Ma Y.Z."/>
            <person name="Qiu Y.X."/>
        </authorList>
    </citation>
    <scope>NUCLEOTIDE SEQUENCE [LARGE SCALE GENOMIC DNA]</scope>
    <source>
        <strain evidence="2">Hangzhou</strain>
    </source>
</reference>
<dbReference type="Pfam" id="PF22272">
    <property type="entry name" value="LEA_3b"/>
    <property type="match status" value="1"/>
</dbReference>
<gene>
    <name evidence="2" type="ORF">L1049_003319</name>
</gene>
<feature type="region of interest" description="Disordered" evidence="1">
    <location>
        <begin position="48"/>
        <end position="131"/>
    </location>
</feature>
<keyword evidence="3" id="KW-1185">Reference proteome</keyword>
<dbReference type="InterPro" id="IPR039291">
    <property type="entry name" value="At5g17165-like"/>
</dbReference>
<name>A0AAP0R811_LIQFO</name>
<comment type="caution">
    <text evidence="2">The sequence shown here is derived from an EMBL/GenBank/DDBJ whole genome shotgun (WGS) entry which is preliminary data.</text>
</comment>
<dbReference type="AlphaFoldDB" id="A0AAP0R811"/>
<organism evidence="2 3">
    <name type="scientific">Liquidambar formosana</name>
    <name type="common">Formosan gum</name>
    <dbReference type="NCBI Taxonomy" id="63359"/>
    <lineage>
        <taxon>Eukaryota</taxon>
        <taxon>Viridiplantae</taxon>
        <taxon>Streptophyta</taxon>
        <taxon>Embryophyta</taxon>
        <taxon>Tracheophyta</taxon>
        <taxon>Spermatophyta</taxon>
        <taxon>Magnoliopsida</taxon>
        <taxon>eudicotyledons</taxon>
        <taxon>Gunneridae</taxon>
        <taxon>Pentapetalae</taxon>
        <taxon>Saxifragales</taxon>
        <taxon>Altingiaceae</taxon>
        <taxon>Liquidambar</taxon>
    </lineage>
</organism>
<evidence type="ECO:0000313" key="3">
    <source>
        <dbReference type="Proteomes" id="UP001415857"/>
    </source>
</evidence>
<evidence type="ECO:0008006" key="4">
    <source>
        <dbReference type="Google" id="ProtNLM"/>
    </source>
</evidence>
<proteinExistence type="predicted"/>
<dbReference type="Proteomes" id="UP001415857">
    <property type="component" value="Unassembled WGS sequence"/>
</dbReference>